<proteinExistence type="predicted"/>
<evidence type="ECO:0000313" key="1">
    <source>
        <dbReference type="EMBL" id="MBP2384791.1"/>
    </source>
</evidence>
<keyword evidence="2" id="KW-1185">Reference proteome</keyword>
<evidence type="ECO:0000313" key="2">
    <source>
        <dbReference type="Proteomes" id="UP001296993"/>
    </source>
</evidence>
<organism evidence="1 2">
    <name type="scientific">Paeniglutamicibacter kerguelensis</name>
    <dbReference type="NCBI Taxonomy" id="254788"/>
    <lineage>
        <taxon>Bacteria</taxon>
        <taxon>Bacillati</taxon>
        <taxon>Actinomycetota</taxon>
        <taxon>Actinomycetes</taxon>
        <taxon>Micrococcales</taxon>
        <taxon>Micrococcaceae</taxon>
        <taxon>Paeniglutamicibacter</taxon>
    </lineage>
</organism>
<sequence length="159" mass="17538">MIWKRHSTPGTQHMRPFHVPDTTAQDLAAAQELYGLLIDNRIEAAADLFIAAFSTGGPEQVRIEELAMLLLRHVGAEPKAAHRTFTLCLEPNGTAARVALEILWLWERAGIAKLYPTDANIIFPLLRGNRALSSRYPLTALCEALAAHDLPVPEVLTSH</sequence>
<dbReference type="EMBL" id="JAGIOF010000001">
    <property type="protein sequence ID" value="MBP2384791.1"/>
    <property type="molecule type" value="Genomic_DNA"/>
</dbReference>
<reference evidence="1 2" key="1">
    <citation type="submission" date="2021-03" db="EMBL/GenBank/DDBJ databases">
        <title>Sequencing the genomes of 1000 actinobacteria strains.</title>
        <authorList>
            <person name="Klenk H.-P."/>
        </authorList>
    </citation>
    <scope>NUCLEOTIDE SEQUENCE [LARGE SCALE GENOMIC DNA]</scope>
    <source>
        <strain evidence="1 2">DSM 15797</strain>
    </source>
</reference>
<comment type="caution">
    <text evidence="1">The sequence shown here is derived from an EMBL/GenBank/DDBJ whole genome shotgun (WGS) entry which is preliminary data.</text>
</comment>
<dbReference type="Proteomes" id="UP001296993">
    <property type="component" value="Unassembled WGS sequence"/>
</dbReference>
<gene>
    <name evidence="1" type="ORF">JOF47_000302</name>
</gene>
<protein>
    <recommendedName>
        <fullName evidence="3">DUF4192 family protein</fullName>
    </recommendedName>
</protein>
<evidence type="ECO:0008006" key="3">
    <source>
        <dbReference type="Google" id="ProtNLM"/>
    </source>
</evidence>
<name>A0ABS4X903_9MICC</name>
<dbReference type="RefSeq" id="WP_209995498.1">
    <property type="nucleotide sequence ID" value="NZ_BAAAJY010000006.1"/>
</dbReference>
<accession>A0ABS4X903</accession>